<accession>A0A1E5VKY1</accession>
<dbReference type="Proteomes" id="UP000095767">
    <property type="component" value="Unassembled WGS sequence"/>
</dbReference>
<reference evidence="2 3" key="1">
    <citation type="submission" date="2016-09" db="EMBL/GenBank/DDBJ databases">
        <title>The draft genome of Dichanthelium oligosanthes: A C3 panicoid grass species.</title>
        <authorList>
            <person name="Studer A.J."/>
            <person name="Schnable J.C."/>
            <person name="Brutnell T.P."/>
        </authorList>
    </citation>
    <scope>NUCLEOTIDE SEQUENCE [LARGE SCALE GENOMIC DNA]</scope>
    <source>
        <strain evidence="3">cv. Kellogg 1175</strain>
        <tissue evidence="2">Leaf</tissue>
    </source>
</reference>
<gene>
    <name evidence="2" type="ORF">BAE44_0013243</name>
</gene>
<organism evidence="2 3">
    <name type="scientific">Dichanthelium oligosanthes</name>
    <dbReference type="NCBI Taxonomy" id="888268"/>
    <lineage>
        <taxon>Eukaryota</taxon>
        <taxon>Viridiplantae</taxon>
        <taxon>Streptophyta</taxon>
        <taxon>Embryophyta</taxon>
        <taxon>Tracheophyta</taxon>
        <taxon>Spermatophyta</taxon>
        <taxon>Magnoliopsida</taxon>
        <taxon>Liliopsida</taxon>
        <taxon>Poales</taxon>
        <taxon>Poaceae</taxon>
        <taxon>PACMAD clade</taxon>
        <taxon>Panicoideae</taxon>
        <taxon>Panicodae</taxon>
        <taxon>Paniceae</taxon>
        <taxon>Dichantheliinae</taxon>
        <taxon>Dichanthelium</taxon>
    </lineage>
</organism>
<comment type="caution">
    <text evidence="2">The sequence shown here is derived from an EMBL/GenBank/DDBJ whole genome shotgun (WGS) entry which is preliminary data.</text>
</comment>
<dbReference type="STRING" id="888268.A0A1E5VKY1"/>
<proteinExistence type="predicted"/>
<feature type="non-terminal residue" evidence="2">
    <location>
        <position position="1"/>
    </location>
</feature>
<keyword evidence="3" id="KW-1185">Reference proteome</keyword>
<feature type="compositionally biased region" description="Basic residues" evidence="1">
    <location>
        <begin position="129"/>
        <end position="144"/>
    </location>
</feature>
<name>A0A1E5VKY1_9POAL</name>
<dbReference type="AlphaFoldDB" id="A0A1E5VKY1"/>
<feature type="region of interest" description="Disordered" evidence="1">
    <location>
        <begin position="93"/>
        <end position="159"/>
    </location>
</feature>
<protein>
    <submittedName>
        <fullName evidence="2">Uncharacterized protein</fullName>
    </submittedName>
</protein>
<dbReference type="EMBL" id="LWDX02036539">
    <property type="protein sequence ID" value="OEL25734.1"/>
    <property type="molecule type" value="Genomic_DNA"/>
</dbReference>
<evidence type="ECO:0000256" key="1">
    <source>
        <dbReference type="SAM" id="MobiDB-lite"/>
    </source>
</evidence>
<evidence type="ECO:0000313" key="3">
    <source>
        <dbReference type="Proteomes" id="UP000095767"/>
    </source>
</evidence>
<sequence>LNAGIMDEKVLELVFRALNWDPQSLCVTRAGAPCRSGCYGGSSASHGRPGWWRRGWGAPPRPAAGRICGGWPARAKLLVFCCGAAEAAVPGHFAPVSRIGDGQARGGRRRHPGPPPGARESPPLQVVNRRLRREGRRRRRRGARRWGGAAAADGRAEES</sequence>
<evidence type="ECO:0000313" key="2">
    <source>
        <dbReference type="EMBL" id="OEL25734.1"/>
    </source>
</evidence>